<reference evidence="3 4" key="1">
    <citation type="submission" date="2021-02" db="EMBL/GenBank/DDBJ databases">
        <title>A novel species of genus Amphritea isolated from a fishpond in China.</title>
        <authorList>
            <person name="Lu H."/>
        </authorList>
    </citation>
    <scope>NUCLEOTIDE SEQUENCE [LARGE SCALE GENOMIC DNA]</scope>
    <source>
        <strain evidence="3 4">RP18W</strain>
    </source>
</reference>
<name>A0ABS2WDQ9_9GAMM</name>
<evidence type="ECO:0000259" key="2">
    <source>
        <dbReference type="PROSITE" id="PS51782"/>
    </source>
</evidence>
<protein>
    <submittedName>
        <fullName evidence="3">RES domain-containing protein</fullName>
    </submittedName>
</protein>
<feature type="transmembrane region" description="Helical" evidence="1">
    <location>
        <begin position="93"/>
        <end position="117"/>
    </location>
</feature>
<evidence type="ECO:0000256" key="1">
    <source>
        <dbReference type="SAM" id="Phobius"/>
    </source>
</evidence>
<keyword evidence="1" id="KW-0472">Membrane</keyword>
<keyword evidence="4" id="KW-1185">Reference proteome</keyword>
<evidence type="ECO:0000313" key="3">
    <source>
        <dbReference type="EMBL" id="MBN0989829.1"/>
    </source>
</evidence>
<dbReference type="InterPro" id="IPR014914">
    <property type="entry name" value="RES_dom"/>
</dbReference>
<dbReference type="Proteomes" id="UP000760472">
    <property type="component" value="Unassembled WGS sequence"/>
</dbReference>
<evidence type="ECO:0000313" key="4">
    <source>
        <dbReference type="Proteomes" id="UP000760472"/>
    </source>
</evidence>
<organism evidence="3 4">
    <name type="scientific">Amphritea pacifica</name>
    <dbReference type="NCBI Taxonomy" id="2811233"/>
    <lineage>
        <taxon>Bacteria</taxon>
        <taxon>Pseudomonadati</taxon>
        <taxon>Pseudomonadota</taxon>
        <taxon>Gammaproteobacteria</taxon>
        <taxon>Oceanospirillales</taxon>
        <taxon>Oceanospirillaceae</taxon>
        <taxon>Amphritea</taxon>
    </lineage>
</organism>
<comment type="caution">
    <text evidence="3">The sequence shown here is derived from an EMBL/GenBank/DDBJ whole genome shotgun (WGS) entry which is preliminary data.</text>
</comment>
<dbReference type="Pfam" id="PF08808">
    <property type="entry name" value="RES"/>
    <property type="match status" value="1"/>
</dbReference>
<dbReference type="Pfam" id="PF01476">
    <property type="entry name" value="LysM"/>
    <property type="match status" value="1"/>
</dbReference>
<accession>A0ABS2WDQ9</accession>
<dbReference type="Gene3D" id="3.10.350.10">
    <property type="entry name" value="LysM domain"/>
    <property type="match status" value="1"/>
</dbReference>
<feature type="transmembrane region" description="Helical" evidence="1">
    <location>
        <begin position="129"/>
        <end position="154"/>
    </location>
</feature>
<dbReference type="CDD" id="cd00118">
    <property type="entry name" value="LysM"/>
    <property type="match status" value="1"/>
</dbReference>
<dbReference type="InterPro" id="IPR018392">
    <property type="entry name" value="LysM"/>
</dbReference>
<feature type="transmembrane region" description="Helical" evidence="1">
    <location>
        <begin position="160"/>
        <end position="180"/>
    </location>
</feature>
<gene>
    <name evidence="3" type="ORF">JW498_20910</name>
</gene>
<keyword evidence="1" id="KW-1133">Transmembrane helix</keyword>
<keyword evidence="1" id="KW-0812">Transmembrane</keyword>
<dbReference type="EMBL" id="JAFFZP010000057">
    <property type="protein sequence ID" value="MBN0989829.1"/>
    <property type="molecule type" value="Genomic_DNA"/>
</dbReference>
<sequence length="720" mass="75428">MVGAGDTLQGIALAVFGDAKLWYLIADANGLQSDGDLKVGQTLSMPNQITNIHNSFDTFKPYNAGEIIGDTTPTLPDPPPPPSSSGGCGVGNIIVAIIAVVVTIYTAGAFSMVGSALSSGFGATMSAGLGAGLGASAAGAVVGSIVSQAVGIAIGVQDKFSWQAVAVAGLTAAIPIGNVGKSLGLKGGWQLAANAAARNIVSQGVSIAVGVQDKFNWRSLAAAAIAAPLTSKIDEAFDTKGLSANEFSADRFGQQLMSESLKSITRQGAAILVNGSGKMSWTQVASDGFGNAIGNSIVEHSLVRPAQQAAMARDLRTMQMKGAAARVHTRYVPGADQKALARQGAAAGVAYKAAPAVAKAAPTTSEALGAQKDLERAVAEGSGRLGGETVRPGDINLSSLDGFSFGREFYGAGSKAKPAEDLSNFGTYLKVMGDLALDTVSNIVSDGFAAFGKGFVTFAVDLEAGEKTGAELKNLLDLYNSDTQTAQHLKDQLANSSFTQDIGMGMMTIDEWAGLSDENKAYLEAALVALPLTRVGQFKGFVPNKYTHSAPYSGDVYDPNFVGPHLQKSDWVSPSFKPQSSTYEGRIYRYEVNDPNRLESTWQAHEWNVASNHRYTQPGNGGVYAGTTEATARAEISHYGALDGRVLVTQDIKQSNLLDLRKNRVRNQMNVNRGDLIDTSHNYQLTHDIGDWAKREGYSGLLVPSARDKGGANIILFDGL</sequence>
<proteinExistence type="predicted"/>
<feature type="domain" description="LysM" evidence="2">
    <location>
        <begin position="1"/>
        <end position="45"/>
    </location>
</feature>
<dbReference type="PROSITE" id="PS51782">
    <property type="entry name" value="LYSM"/>
    <property type="match status" value="1"/>
</dbReference>
<dbReference type="InterPro" id="IPR036779">
    <property type="entry name" value="LysM_dom_sf"/>
</dbReference>